<dbReference type="EMBL" id="CM029040">
    <property type="protein sequence ID" value="KAG2634139.1"/>
    <property type="molecule type" value="Genomic_DNA"/>
</dbReference>
<keyword evidence="2" id="KW-1185">Reference proteome</keyword>
<sequence length="77" mass="8579">MASVQKEAPPLTHVENEAFLRMIRDARQRLGNEVPEKVEIVFDNVSAEAKMPFSGRALPTLPNAIVNGGKVMLSFWQ</sequence>
<organism evidence="1 2">
    <name type="scientific">Panicum virgatum</name>
    <name type="common">Blackwell switchgrass</name>
    <dbReference type="NCBI Taxonomy" id="38727"/>
    <lineage>
        <taxon>Eukaryota</taxon>
        <taxon>Viridiplantae</taxon>
        <taxon>Streptophyta</taxon>
        <taxon>Embryophyta</taxon>
        <taxon>Tracheophyta</taxon>
        <taxon>Spermatophyta</taxon>
        <taxon>Magnoliopsida</taxon>
        <taxon>Liliopsida</taxon>
        <taxon>Poales</taxon>
        <taxon>Poaceae</taxon>
        <taxon>PACMAD clade</taxon>
        <taxon>Panicoideae</taxon>
        <taxon>Panicodae</taxon>
        <taxon>Paniceae</taxon>
        <taxon>Panicinae</taxon>
        <taxon>Panicum</taxon>
        <taxon>Panicum sect. Hiantes</taxon>
    </lineage>
</organism>
<accession>A0A8T0VRE7</accession>
<protein>
    <submittedName>
        <fullName evidence="1">Uncharacterized protein</fullName>
    </submittedName>
</protein>
<dbReference type="AlphaFoldDB" id="A0A8T0VRE7"/>
<gene>
    <name evidence="1" type="ORF">PVAP13_2NG252500</name>
</gene>
<name>A0A8T0VRE7_PANVG</name>
<reference evidence="1" key="1">
    <citation type="submission" date="2020-05" db="EMBL/GenBank/DDBJ databases">
        <title>WGS assembly of Panicum virgatum.</title>
        <authorList>
            <person name="Lovell J.T."/>
            <person name="Jenkins J."/>
            <person name="Shu S."/>
            <person name="Juenger T.E."/>
            <person name="Schmutz J."/>
        </authorList>
    </citation>
    <scope>NUCLEOTIDE SEQUENCE</scope>
    <source>
        <strain evidence="1">AP13</strain>
    </source>
</reference>
<evidence type="ECO:0000313" key="1">
    <source>
        <dbReference type="EMBL" id="KAG2634139.1"/>
    </source>
</evidence>
<dbReference type="Proteomes" id="UP000823388">
    <property type="component" value="Chromosome 2N"/>
</dbReference>
<evidence type="ECO:0000313" key="2">
    <source>
        <dbReference type="Proteomes" id="UP000823388"/>
    </source>
</evidence>
<comment type="caution">
    <text evidence="1">The sequence shown here is derived from an EMBL/GenBank/DDBJ whole genome shotgun (WGS) entry which is preliminary data.</text>
</comment>
<proteinExistence type="predicted"/>